<dbReference type="HOGENOM" id="CLU_018246_0_0_1"/>
<evidence type="ECO:0000313" key="3">
    <source>
        <dbReference type="Proteomes" id="UP000008142"/>
    </source>
</evidence>
<dbReference type="Proteomes" id="UP000008142">
    <property type="component" value="Unassembled WGS sequence"/>
</dbReference>
<accession>F0UHY8</accession>
<dbReference type="EMBL" id="DS990639">
    <property type="protein sequence ID" value="EGC45497.1"/>
    <property type="molecule type" value="Genomic_DNA"/>
</dbReference>
<evidence type="ECO:0000256" key="1">
    <source>
        <dbReference type="SAM" id="MobiDB-lite"/>
    </source>
</evidence>
<feature type="compositionally biased region" description="Acidic residues" evidence="1">
    <location>
        <begin position="406"/>
        <end position="415"/>
    </location>
</feature>
<dbReference type="OMA" id="MARHIAG"/>
<protein>
    <recommendedName>
        <fullName evidence="4">C2H2-type domain-containing protein</fullName>
    </recommendedName>
</protein>
<gene>
    <name evidence="2" type="ORF">HCEG_04712</name>
</gene>
<feature type="region of interest" description="Disordered" evidence="1">
    <location>
        <begin position="217"/>
        <end position="238"/>
    </location>
</feature>
<dbReference type="PANTHER" id="PTHR35391:SF7">
    <property type="entry name" value="C2H2-TYPE DOMAIN-CONTAINING PROTEIN"/>
    <property type="match status" value="1"/>
</dbReference>
<sequence>MDTLRRGPIYEQAVKCQELLDKLVAHENDVVGLCREYQDSFEYWAGHHRVFARKSSCLDNKLRNTPSSQEIIVCHLAILADSAERLLNRIDGAIINGTRRQTKLSQGRKQEPRDNLILEETEEFQWVVEGINRLLNLGFLIKSASARSKATSLLGFAQHSDLIPFKNLCSQSVEILYPNIPRELKDCLVASMTRRYAANFHPRFRRATVYKLSKDPCTPTSVNGDETEGSSEDQVSNKSDIQHVDADLTPYMCIADECPDSHPHFSEFNDWLKHMQGHGQHWYQGLFQVMSWRCLDCTPDLKVFINSHRLLLHMQEQHKEHYTDRQIEIISRNSTGREPRLDKCRLCYYKIGETASPKHLYSRKRRKQPLQEMEIKIARANSEMSHPKPHSSIDDPSFDFDRRAESDDDGSDDADGSPNPKASKTMALHVAGHLQVLMLLTVRLASIQSTEEILIENIDNDSANADVDCNSSCEYDFGKLSDIDLLDATRDGPLQKTHASDFDIPYSPGTPIPDDESFGDWNHIPRLHIPPEEDKFLQQVIKSGAYQSHMNVRNGSRVWSLEIDI</sequence>
<organism evidence="3">
    <name type="scientific">Ajellomyces capsulatus (strain H88)</name>
    <name type="common">Darling's disease fungus</name>
    <name type="synonym">Histoplasma capsulatum</name>
    <dbReference type="NCBI Taxonomy" id="544711"/>
    <lineage>
        <taxon>Eukaryota</taxon>
        <taxon>Fungi</taxon>
        <taxon>Dikarya</taxon>
        <taxon>Ascomycota</taxon>
        <taxon>Pezizomycotina</taxon>
        <taxon>Eurotiomycetes</taxon>
        <taxon>Eurotiomycetidae</taxon>
        <taxon>Onygenales</taxon>
        <taxon>Ajellomycetaceae</taxon>
        <taxon>Histoplasma</taxon>
    </lineage>
</organism>
<evidence type="ECO:0008006" key="4">
    <source>
        <dbReference type="Google" id="ProtNLM"/>
    </source>
</evidence>
<dbReference type="OrthoDB" id="4188731at2759"/>
<dbReference type="AlphaFoldDB" id="F0UHY8"/>
<dbReference type="PANTHER" id="PTHR35391">
    <property type="entry name" value="C2H2-TYPE DOMAIN-CONTAINING PROTEIN-RELATED"/>
    <property type="match status" value="1"/>
</dbReference>
<feature type="region of interest" description="Disordered" evidence="1">
    <location>
        <begin position="380"/>
        <end position="423"/>
    </location>
</feature>
<evidence type="ECO:0000313" key="2">
    <source>
        <dbReference type="EMBL" id="EGC45497.1"/>
    </source>
</evidence>
<reference evidence="3" key="1">
    <citation type="submission" date="2008-07" db="EMBL/GenBank/DDBJ databases">
        <title>Annotation of Ajellomyces capsulatus strain H88.</title>
        <authorList>
            <person name="Champion M."/>
            <person name="Cuomo C."/>
            <person name="Ma L.-J."/>
            <person name="Henn M.R."/>
            <person name="Sil A."/>
            <person name="Goldman B."/>
            <person name="Young S.K."/>
            <person name="Kodira C.D."/>
            <person name="Zeng Q."/>
            <person name="Koehrsen M."/>
            <person name="Alvarado L."/>
            <person name="Berlin A."/>
            <person name="Borenstein D."/>
            <person name="Chen Z."/>
            <person name="Engels R."/>
            <person name="Freedman E."/>
            <person name="Gellesch M."/>
            <person name="Goldberg J."/>
            <person name="Griggs A."/>
            <person name="Gujja S."/>
            <person name="Heiman D."/>
            <person name="Hepburn T."/>
            <person name="Howarth C."/>
            <person name="Jen D."/>
            <person name="Larson L."/>
            <person name="Lewis B."/>
            <person name="Mehta T."/>
            <person name="Park D."/>
            <person name="Pearson M."/>
            <person name="Roberts A."/>
            <person name="Saif S."/>
            <person name="Shea T."/>
            <person name="Shenoy N."/>
            <person name="Sisk P."/>
            <person name="Stolte C."/>
            <person name="Sykes S."/>
            <person name="Walk T."/>
            <person name="White J."/>
            <person name="Yandava C."/>
            <person name="Klein B."/>
            <person name="McEwen J.G."/>
            <person name="Puccia R."/>
            <person name="Goldman G.H."/>
            <person name="Felipe M.S."/>
            <person name="Nino-Vega G."/>
            <person name="San-Blas G."/>
            <person name="Taylor J."/>
            <person name="Mendoza L."/>
            <person name="Galagan J."/>
            <person name="Nusbaum C."/>
            <person name="Birren B."/>
        </authorList>
    </citation>
    <scope>NUCLEOTIDE SEQUENCE [LARGE SCALE GENOMIC DNA]</scope>
    <source>
        <strain evidence="3">H88</strain>
    </source>
</reference>
<name>F0UHY8_AJEC8</name>
<dbReference type="STRING" id="544711.F0UHY8"/>
<proteinExistence type="predicted"/>